<sequence>MSPLPPTTFSPTRRSVWKMHVFVSLGFCWLFMAGNFPAFASSPTITVKSSAESVRVAEPFTVQWTVLAPSGATVSFPEVGQQFGDFDLIRSADLFDVPLAGSAEMRSWTRKVVLETLYTGDQQIPAWEIRVRPSSASGAGASPDNAEVVLRSKPLTIHVSSVLEDRGDPTQFRDIESVVDVEIPAEPTNSSLPWLLGGLGVVALIASAGVLVAWRRRGVRPTRWARQEIDVLKASTETADFDRNEAAYRLSKILGEFVQMQYGIDESGHTAEEVLHRLETQQTIDSEIAMEMAQVHELADGAKYAGRDVSKSDLDQAFERASRVVKLLSDTDRR</sequence>
<dbReference type="OrthoDB" id="260093at2"/>
<comment type="caution">
    <text evidence="2">The sequence shown here is derived from an EMBL/GenBank/DDBJ whole genome shotgun (WGS) entry which is preliminary data.</text>
</comment>
<name>A0A5C5YJL5_9BACT</name>
<keyword evidence="1" id="KW-0472">Membrane</keyword>
<dbReference type="RefSeq" id="WP_146389574.1">
    <property type="nucleotide sequence ID" value="NZ_SJPK01000001.1"/>
</dbReference>
<protein>
    <submittedName>
        <fullName evidence="2">Uncharacterized protein</fullName>
    </submittedName>
</protein>
<evidence type="ECO:0000256" key="1">
    <source>
        <dbReference type="SAM" id="Phobius"/>
    </source>
</evidence>
<feature type="transmembrane region" description="Helical" evidence="1">
    <location>
        <begin position="192"/>
        <end position="214"/>
    </location>
</feature>
<dbReference type="AlphaFoldDB" id="A0A5C5YJL5"/>
<gene>
    <name evidence="2" type="ORF">CA85_03710</name>
</gene>
<accession>A0A5C5YJL5</accession>
<dbReference type="EMBL" id="SJPK01000001">
    <property type="protein sequence ID" value="TWT75083.1"/>
    <property type="molecule type" value="Genomic_DNA"/>
</dbReference>
<keyword evidence="1" id="KW-0812">Transmembrane</keyword>
<keyword evidence="3" id="KW-1185">Reference proteome</keyword>
<proteinExistence type="predicted"/>
<evidence type="ECO:0000313" key="3">
    <source>
        <dbReference type="Proteomes" id="UP000318053"/>
    </source>
</evidence>
<organism evidence="2 3">
    <name type="scientific">Allorhodopirellula solitaria</name>
    <dbReference type="NCBI Taxonomy" id="2527987"/>
    <lineage>
        <taxon>Bacteria</taxon>
        <taxon>Pseudomonadati</taxon>
        <taxon>Planctomycetota</taxon>
        <taxon>Planctomycetia</taxon>
        <taxon>Pirellulales</taxon>
        <taxon>Pirellulaceae</taxon>
        <taxon>Allorhodopirellula</taxon>
    </lineage>
</organism>
<evidence type="ECO:0000313" key="2">
    <source>
        <dbReference type="EMBL" id="TWT75083.1"/>
    </source>
</evidence>
<reference evidence="2 3" key="1">
    <citation type="submission" date="2019-02" db="EMBL/GenBank/DDBJ databases">
        <title>Deep-cultivation of Planctomycetes and their phenomic and genomic characterization uncovers novel biology.</title>
        <authorList>
            <person name="Wiegand S."/>
            <person name="Jogler M."/>
            <person name="Boedeker C."/>
            <person name="Pinto D."/>
            <person name="Vollmers J."/>
            <person name="Rivas-Marin E."/>
            <person name="Kohn T."/>
            <person name="Peeters S.H."/>
            <person name="Heuer A."/>
            <person name="Rast P."/>
            <person name="Oberbeckmann S."/>
            <person name="Bunk B."/>
            <person name="Jeske O."/>
            <person name="Meyerdierks A."/>
            <person name="Storesund J.E."/>
            <person name="Kallscheuer N."/>
            <person name="Luecker S."/>
            <person name="Lage O.M."/>
            <person name="Pohl T."/>
            <person name="Merkel B.J."/>
            <person name="Hornburger P."/>
            <person name="Mueller R.-W."/>
            <person name="Bruemmer F."/>
            <person name="Labrenz M."/>
            <person name="Spormann A.M."/>
            <person name="Op Den Camp H."/>
            <person name="Overmann J."/>
            <person name="Amann R."/>
            <person name="Jetten M.S.M."/>
            <person name="Mascher T."/>
            <person name="Medema M.H."/>
            <person name="Devos D.P."/>
            <person name="Kaster A.-K."/>
            <person name="Ovreas L."/>
            <person name="Rohde M."/>
            <person name="Galperin M.Y."/>
            <person name="Jogler C."/>
        </authorList>
    </citation>
    <scope>NUCLEOTIDE SEQUENCE [LARGE SCALE GENOMIC DNA]</scope>
    <source>
        <strain evidence="2 3">CA85</strain>
    </source>
</reference>
<keyword evidence="1" id="KW-1133">Transmembrane helix</keyword>
<dbReference type="Proteomes" id="UP000318053">
    <property type="component" value="Unassembled WGS sequence"/>
</dbReference>